<feature type="chain" id="PRO_5009301819" evidence="10">
    <location>
        <begin position="19"/>
        <end position="430"/>
    </location>
</feature>
<dbReference type="SMART" id="SM00320">
    <property type="entry name" value="WD40"/>
    <property type="match status" value="7"/>
</dbReference>
<keyword evidence="6" id="KW-0249">Electron transport</keyword>
<dbReference type="PROSITE" id="PS50082">
    <property type="entry name" value="WD_REPEATS_2"/>
    <property type="match status" value="3"/>
</dbReference>
<dbReference type="InterPro" id="IPR001680">
    <property type="entry name" value="WD40_rpt"/>
</dbReference>
<feature type="repeat" description="WD" evidence="8">
    <location>
        <begin position="136"/>
        <end position="177"/>
    </location>
</feature>
<evidence type="ECO:0000256" key="4">
    <source>
        <dbReference type="ARBA" id="ARBA00022723"/>
    </source>
</evidence>
<evidence type="ECO:0000259" key="11">
    <source>
        <dbReference type="PROSITE" id="PS51007"/>
    </source>
</evidence>
<dbReference type="PRINTS" id="PR00320">
    <property type="entry name" value="GPROTEINBRPT"/>
</dbReference>
<keyword evidence="5" id="KW-0677">Repeat</keyword>
<dbReference type="SUPFAM" id="SSF46626">
    <property type="entry name" value="Cytochrome c"/>
    <property type="match status" value="1"/>
</dbReference>
<dbReference type="SUPFAM" id="SSF50978">
    <property type="entry name" value="WD40 repeat-like"/>
    <property type="match status" value="1"/>
</dbReference>
<dbReference type="InterPro" id="IPR020472">
    <property type="entry name" value="WD40_PAC1"/>
</dbReference>
<evidence type="ECO:0000256" key="2">
    <source>
        <dbReference type="ARBA" id="ARBA00022574"/>
    </source>
</evidence>
<feature type="domain" description="Cytochrome c" evidence="11">
    <location>
        <begin position="317"/>
        <end position="419"/>
    </location>
</feature>
<evidence type="ECO:0000256" key="7">
    <source>
        <dbReference type="ARBA" id="ARBA00023004"/>
    </source>
</evidence>
<dbReference type="Proteomes" id="UP000325289">
    <property type="component" value="Unassembled WGS sequence"/>
</dbReference>
<keyword evidence="4 9" id="KW-0479">Metal-binding</keyword>
<keyword evidence="13" id="KW-1185">Reference proteome</keyword>
<feature type="signal peptide" evidence="10">
    <location>
        <begin position="1"/>
        <end position="18"/>
    </location>
</feature>
<keyword evidence="3 9" id="KW-0349">Heme</keyword>
<dbReference type="InterPro" id="IPR002327">
    <property type="entry name" value="Cyt_c_1A/1B"/>
</dbReference>
<dbReference type="Gene3D" id="1.10.760.10">
    <property type="entry name" value="Cytochrome c-like domain"/>
    <property type="match status" value="1"/>
</dbReference>
<evidence type="ECO:0000313" key="12">
    <source>
        <dbReference type="EMBL" id="SFD47393.1"/>
    </source>
</evidence>
<dbReference type="Pfam" id="PF00034">
    <property type="entry name" value="Cytochrom_C"/>
    <property type="match status" value="1"/>
</dbReference>
<dbReference type="PRINTS" id="PR00604">
    <property type="entry name" value="CYTCHRMECIAB"/>
</dbReference>
<dbReference type="Pfam" id="PF00400">
    <property type="entry name" value="WD40"/>
    <property type="match status" value="5"/>
</dbReference>
<gene>
    <name evidence="12" type="ORF">SAMN04515678_101228</name>
</gene>
<feature type="repeat" description="WD" evidence="8">
    <location>
        <begin position="99"/>
        <end position="129"/>
    </location>
</feature>
<dbReference type="InterPro" id="IPR036909">
    <property type="entry name" value="Cyt_c-like_dom_sf"/>
</dbReference>
<keyword evidence="7 9" id="KW-0408">Iron</keyword>
<dbReference type="PROSITE" id="PS51007">
    <property type="entry name" value="CYTC"/>
    <property type="match status" value="1"/>
</dbReference>
<keyword evidence="10" id="KW-0732">Signal</keyword>
<evidence type="ECO:0000256" key="10">
    <source>
        <dbReference type="SAM" id="SignalP"/>
    </source>
</evidence>
<protein>
    <submittedName>
        <fullName evidence="12">Cytochrome c</fullName>
    </submittedName>
</protein>
<keyword evidence="1" id="KW-0813">Transport</keyword>
<dbReference type="AlphaFoldDB" id="A0A1I1SU14"/>
<reference evidence="12 13" key="1">
    <citation type="submission" date="2016-10" db="EMBL/GenBank/DDBJ databases">
        <authorList>
            <person name="Varghese N."/>
            <person name="Submissions S."/>
        </authorList>
    </citation>
    <scope>NUCLEOTIDE SEQUENCE [LARGE SCALE GENOMIC DNA]</scope>
    <source>
        <strain evidence="13">YIM D21,KCTC 23444,ACCC 10710</strain>
    </source>
</reference>
<proteinExistence type="predicted"/>
<evidence type="ECO:0000256" key="9">
    <source>
        <dbReference type="PROSITE-ProRule" id="PRU00433"/>
    </source>
</evidence>
<dbReference type="PROSITE" id="PS50294">
    <property type="entry name" value="WD_REPEATS_REGION"/>
    <property type="match status" value="2"/>
</dbReference>
<dbReference type="PANTHER" id="PTHR19879:SF9">
    <property type="entry name" value="TRANSCRIPTION INITIATION FACTOR TFIID SUBUNIT 5"/>
    <property type="match status" value="1"/>
</dbReference>
<evidence type="ECO:0000256" key="5">
    <source>
        <dbReference type="ARBA" id="ARBA00022737"/>
    </source>
</evidence>
<accession>A0A1I1SU14</accession>
<evidence type="ECO:0000313" key="13">
    <source>
        <dbReference type="Proteomes" id="UP000325289"/>
    </source>
</evidence>
<sequence length="430" mass="44949">MRPLGIALAAALCGPAAAETLTGHGGPVMGIDVDAGGQVATASFDNSVGLWQEGEPHWLEAHEAAVNVVRFAGDDTLLSGADDFDVIRWNLPEGTVERLSGHQGKVMGLSAAGDIIASASWDGTVRLWSGGKARVLTGHDGPVNDVTFAEGGARLLSASADGTVRVWDVAEGTEIRTLVNHGFGINEIVLDEAAGWLAYGAVDGATRIVSPETGEEIADLSAGRRPILALAATPDGEALAVGDGEGFILVAGTADWSVAHDFRATQHGPIWALAFAPDGGTLYAAGLDKAVHTWPLAALGEAEAMPTGNESFLRAPETMSNGERQFQRKCSICHTLTGDGGRRAGPPLAGLFGREAGGVPGYRYSDALEDSRLLWTAETIDALFDVGPDHYLPGTKMPMQRIARPEDRADLVDFLARATATDTPPKETDE</sequence>
<dbReference type="GO" id="GO:0009055">
    <property type="term" value="F:electron transfer activity"/>
    <property type="evidence" value="ECO:0007669"/>
    <property type="project" value="InterPro"/>
</dbReference>
<dbReference type="InterPro" id="IPR015943">
    <property type="entry name" value="WD40/YVTN_repeat-like_dom_sf"/>
</dbReference>
<keyword evidence="2 8" id="KW-0853">WD repeat</keyword>
<dbReference type="GO" id="GO:0046872">
    <property type="term" value="F:metal ion binding"/>
    <property type="evidence" value="ECO:0007669"/>
    <property type="project" value="UniProtKB-KW"/>
</dbReference>
<feature type="repeat" description="WD" evidence="8">
    <location>
        <begin position="59"/>
        <end position="99"/>
    </location>
</feature>
<dbReference type="PROSITE" id="PS00678">
    <property type="entry name" value="WD_REPEATS_1"/>
    <property type="match status" value="1"/>
</dbReference>
<dbReference type="InterPro" id="IPR036322">
    <property type="entry name" value="WD40_repeat_dom_sf"/>
</dbReference>
<organism evidence="12 13">
    <name type="scientific">Roseivivax sediminis</name>
    <dbReference type="NCBI Taxonomy" id="936889"/>
    <lineage>
        <taxon>Bacteria</taxon>
        <taxon>Pseudomonadati</taxon>
        <taxon>Pseudomonadota</taxon>
        <taxon>Alphaproteobacteria</taxon>
        <taxon>Rhodobacterales</taxon>
        <taxon>Roseobacteraceae</taxon>
        <taxon>Roseivivax</taxon>
    </lineage>
</organism>
<evidence type="ECO:0000256" key="3">
    <source>
        <dbReference type="ARBA" id="ARBA00022617"/>
    </source>
</evidence>
<name>A0A1I1SU14_9RHOB</name>
<dbReference type="Gene3D" id="2.130.10.10">
    <property type="entry name" value="YVTN repeat-like/Quinoprotein amine dehydrogenase"/>
    <property type="match status" value="3"/>
</dbReference>
<dbReference type="PANTHER" id="PTHR19879">
    <property type="entry name" value="TRANSCRIPTION INITIATION FACTOR TFIID"/>
    <property type="match status" value="1"/>
</dbReference>
<dbReference type="GO" id="GO:0020037">
    <property type="term" value="F:heme binding"/>
    <property type="evidence" value="ECO:0007669"/>
    <property type="project" value="InterPro"/>
</dbReference>
<evidence type="ECO:0000256" key="1">
    <source>
        <dbReference type="ARBA" id="ARBA00022448"/>
    </source>
</evidence>
<evidence type="ECO:0000256" key="8">
    <source>
        <dbReference type="PROSITE-ProRule" id="PRU00221"/>
    </source>
</evidence>
<dbReference type="RefSeq" id="WP_149754037.1">
    <property type="nucleotide sequence ID" value="NZ_FOMS01000001.1"/>
</dbReference>
<evidence type="ECO:0000256" key="6">
    <source>
        <dbReference type="ARBA" id="ARBA00022982"/>
    </source>
</evidence>
<dbReference type="CDD" id="cd00200">
    <property type="entry name" value="WD40"/>
    <property type="match status" value="1"/>
</dbReference>
<dbReference type="EMBL" id="FOMS01000001">
    <property type="protein sequence ID" value="SFD47393.1"/>
    <property type="molecule type" value="Genomic_DNA"/>
</dbReference>
<dbReference type="InterPro" id="IPR009056">
    <property type="entry name" value="Cyt_c-like_dom"/>
</dbReference>
<dbReference type="InterPro" id="IPR019775">
    <property type="entry name" value="WD40_repeat_CS"/>
</dbReference>
<dbReference type="OrthoDB" id="9805828at2"/>